<proteinExistence type="predicted"/>
<feature type="compositionally biased region" description="Low complexity" evidence="1">
    <location>
        <begin position="112"/>
        <end position="131"/>
    </location>
</feature>
<comment type="caution">
    <text evidence="2">The sequence shown here is derived from an EMBL/GenBank/DDBJ whole genome shotgun (WGS) entry which is preliminary data.</text>
</comment>
<accession>A0A2S3ZEP3</accession>
<reference evidence="2 3" key="1">
    <citation type="submission" date="2018-01" db="EMBL/GenBank/DDBJ databases">
        <title>Cryobacterium sp. nov., from glaciers in China.</title>
        <authorList>
            <person name="Liu Q."/>
            <person name="Xin Y.-H."/>
        </authorList>
    </citation>
    <scope>NUCLEOTIDE SEQUENCE [LARGE SCALE GENOMIC DNA]</scope>
    <source>
        <strain evidence="2 3">TMN-42</strain>
    </source>
</reference>
<evidence type="ECO:0000313" key="3">
    <source>
        <dbReference type="Proteomes" id="UP000237340"/>
    </source>
</evidence>
<protein>
    <submittedName>
        <fullName evidence="2">Uncharacterized protein</fullName>
    </submittedName>
</protein>
<keyword evidence="3" id="KW-1185">Reference proteome</keyword>
<dbReference type="AlphaFoldDB" id="A0A2S3ZEP3"/>
<feature type="region of interest" description="Disordered" evidence="1">
    <location>
        <begin position="96"/>
        <end position="146"/>
    </location>
</feature>
<dbReference type="EMBL" id="PPXD01000017">
    <property type="protein sequence ID" value="POH65036.1"/>
    <property type="molecule type" value="Genomic_DNA"/>
</dbReference>
<evidence type="ECO:0000256" key="1">
    <source>
        <dbReference type="SAM" id="MobiDB-lite"/>
    </source>
</evidence>
<gene>
    <name evidence="2" type="ORF">C3B61_11245</name>
</gene>
<sequence>MRLEGATLPELQARVVAEHGDGARIIAAEQVTVGGIRGFFAKRHIEVTVEVPADDPADILVAVPSGRRRAAHIRDELSTRLGIAALLDDADDAESLLHGDRAPGPTFGGTLSGAASNSPASTGPASTSAAPARRRARQAAASRDVVSTDTPDFARLMDELTFATSPARAAQPVAVPTPVPWAAVAPTDAAAAAAPQDSVKLTPGAPRILAGPGDLVLLIGLHDDVLEAARLISNGPTAPIFDGTDHAMTDRRSALAARARGVERGRGILVVQGLPAGPVAAPGADQVWAVVHAGRKPSDTARWVRDAGADVSIDGIAVLGIETTATPGTVRELGLPIGWLAPAPAATAGPSDPFAIG</sequence>
<name>A0A2S3ZEP3_9MICO</name>
<evidence type="ECO:0000313" key="2">
    <source>
        <dbReference type="EMBL" id="POH65036.1"/>
    </source>
</evidence>
<organism evidence="2 3">
    <name type="scientific">Cryobacterium zongtaii</name>
    <dbReference type="NCBI Taxonomy" id="1259217"/>
    <lineage>
        <taxon>Bacteria</taxon>
        <taxon>Bacillati</taxon>
        <taxon>Actinomycetota</taxon>
        <taxon>Actinomycetes</taxon>
        <taxon>Micrococcales</taxon>
        <taxon>Microbacteriaceae</taxon>
        <taxon>Cryobacterium</taxon>
    </lineage>
</organism>
<dbReference type="Proteomes" id="UP000237340">
    <property type="component" value="Unassembled WGS sequence"/>
</dbReference>